<proteinExistence type="predicted"/>
<name>A0A2S1LM42_9FLAO</name>
<dbReference type="Proteomes" id="UP000244677">
    <property type="component" value="Chromosome"/>
</dbReference>
<protein>
    <recommendedName>
        <fullName evidence="3">Late control protein</fullName>
    </recommendedName>
</protein>
<dbReference type="SUPFAM" id="SSF69279">
    <property type="entry name" value="Phage tail proteins"/>
    <property type="match status" value="1"/>
</dbReference>
<dbReference type="AlphaFoldDB" id="A0A2S1LM42"/>
<dbReference type="EMBL" id="CP020919">
    <property type="protein sequence ID" value="AWG24825.1"/>
    <property type="molecule type" value="Genomic_DNA"/>
</dbReference>
<reference evidence="1 2" key="1">
    <citation type="submission" date="2017-04" db="EMBL/GenBank/DDBJ databases">
        <title>Complete genome sequence of Flavobacterium kingsejong AJ004.</title>
        <authorList>
            <person name="Lee P.C."/>
        </authorList>
    </citation>
    <scope>NUCLEOTIDE SEQUENCE [LARGE SCALE GENOMIC DNA]</scope>
    <source>
        <strain evidence="1 2">AJ004</strain>
    </source>
</reference>
<evidence type="ECO:0008006" key="3">
    <source>
        <dbReference type="Google" id="ProtNLM"/>
    </source>
</evidence>
<evidence type="ECO:0000313" key="1">
    <source>
        <dbReference type="EMBL" id="AWG24825.1"/>
    </source>
</evidence>
<dbReference type="KEGG" id="fki:FK004_06070"/>
<organism evidence="1 2">
    <name type="scientific">Flavobacterium kingsejongi</name>
    <dbReference type="NCBI Taxonomy" id="1678728"/>
    <lineage>
        <taxon>Bacteria</taxon>
        <taxon>Pseudomonadati</taxon>
        <taxon>Bacteroidota</taxon>
        <taxon>Flavobacteriia</taxon>
        <taxon>Flavobacteriales</taxon>
        <taxon>Flavobacteriaceae</taxon>
        <taxon>Flavobacterium</taxon>
    </lineage>
</organism>
<sequence length="330" mass="37855">MLYMTSDITIGTYAQVKPAKVSWKLDINSYTDVCTIELPRITYMKTAKTATDDLTQQNDKLEYDIREGDKVSVLLGYDQNNVKRFEGYVKRVNMSIPVKVECEGYNWLLYDKMFNKSYKSVTVKQILTELCQDTDIVLSPEIPEIPLRNVFFKNSTGVQVLEFLKKECRLAVYFNFNVLYVGTLYGQQQEVVKFRLGWNTVKEDNFKLRNVDKNVRIVIREKDPNGHVHKTQADVRKYSDEKVVKVKAGIRGDLLKDIVNRLQTTANYNGYEGDITVFLEPAVTKGMIAEIDGYKYPEKSGRFFVESVDGEFSKSGGRQTIGLGFLSPKK</sequence>
<accession>A0A2S1LM42</accession>
<keyword evidence="2" id="KW-1185">Reference proteome</keyword>
<gene>
    <name evidence="1" type="ORF">FK004_06070</name>
</gene>
<evidence type="ECO:0000313" key="2">
    <source>
        <dbReference type="Proteomes" id="UP000244677"/>
    </source>
</evidence>